<evidence type="ECO:0000313" key="1">
    <source>
        <dbReference type="EMBL" id="GIO41969.1"/>
    </source>
</evidence>
<keyword evidence="2" id="KW-1185">Reference proteome</keyword>
<dbReference type="AlphaFoldDB" id="A0A919Y1G4"/>
<evidence type="ECO:0000313" key="2">
    <source>
        <dbReference type="Proteomes" id="UP000678895"/>
    </source>
</evidence>
<protein>
    <recommendedName>
        <fullName evidence="3">Transposase IS4-like domain-containing protein</fullName>
    </recommendedName>
</protein>
<evidence type="ECO:0008006" key="3">
    <source>
        <dbReference type="Google" id="ProtNLM"/>
    </source>
</evidence>
<organism evidence="1 2">
    <name type="scientific">Paenibacillus apis</name>
    <dbReference type="NCBI Taxonomy" id="1792174"/>
    <lineage>
        <taxon>Bacteria</taxon>
        <taxon>Bacillati</taxon>
        <taxon>Bacillota</taxon>
        <taxon>Bacilli</taxon>
        <taxon>Bacillales</taxon>
        <taxon>Paenibacillaceae</taxon>
        <taxon>Paenibacillus</taxon>
    </lineage>
</organism>
<accession>A0A919Y1G4</accession>
<dbReference type="EMBL" id="BORS01000005">
    <property type="protein sequence ID" value="GIO41969.1"/>
    <property type="molecule type" value="Genomic_DNA"/>
</dbReference>
<gene>
    <name evidence="1" type="ORF">J41TS4_17270</name>
</gene>
<dbReference type="Proteomes" id="UP000678895">
    <property type="component" value="Unassembled WGS sequence"/>
</dbReference>
<comment type="caution">
    <text evidence="1">The sequence shown here is derived from an EMBL/GenBank/DDBJ whole genome shotgun (WGS) entry which is preliminary data.</text>
</comment>
<reference evidence="1" key="1">
    <citation type="submission" date="2021-03" db="EMBL/GenBank/DDBJ databases">
        <title>Antimicrobial resistance genes in bacteria isolated from Japanese honey, and their potential for conferring macrolide and lincosamide resistance in the American foulbrood pathogen Paenibacillus larvae.</title>
        <authorList>
            <person name="Okamoto M."/>
            <person name="Kumagai M."/>
            <person name="Kanamori H."/>
            <person name="Takamatsu D."/>
        </authorList>
    </citation>
    <scope>NUCLEOTIDE SEQUENCE</scope>
    <source>
        <strain evidence="1">J41TS4</strain>
    </source>
</reference>
<name>A0A919Y1G4_9BACL</name>
<dbReference type="RefSeq" id="WP_301626837.1">
    <property type="nucleotide sequence ID" value="NZ_BORS01000005.1"/>
</dbReference>
<sequence length="72" mass="8164">MELSDVQSSCGMAVKLALVQNRNMLREWLAILSRDLALVPNEIVRIYGMRWSIKVTKSYLKQRIVSTPAVDG</sequence>
<proteinExistence type="predicted"/>